<evidence type="ECO:0000313" key="3">
    <source>
        <dbReference type="EMBL" id="RIY41762.1"/>
    </source>
</evidence>
<gene>
    <name evidence="2" type="ORF">CJO09_12490</name>
    <name evidence="3" type="ORF">CJP73_04785</name>
</gene>
<keyword evidence="5" id="KW-1185">Reference proteome</keyword>
<dbReference type="EMBL" id="NQYH01000002">
    <property type="protein sequence ID" value="RIY41762.1"/>
    <property type="molecule type" value="Genomic_DNA"/>
</dbReference>
<comment type="caution">
    <text evidence="3">The sequence shown here is derived from an EMBL/GenBank/DDBJ whole genome shotgun (WGS) entry which is preliminary data.</text>
</comment>
<dbReference type="InterPro" id="IPR046789">
    <property type="entry name" value="HTH_62"/>
</dbReference>
<dbReference type="Proteomes" id="UP000266206">
    <property type="component" value="Unassembled WGS sequence"/>
</dbReference>
<sequence>MQDRYLTPCYLDPHQARSHEPTAYENLLGDSIERAFGSGITELDALVTFLNDQGPQPQTADNWTTDNLAEELKRLAND</sequence>
<organism evidence="3 4">
    <name type="scientific">Neopusillimonas maritima</name>
    <dbReference type="NCBI Taxonomy" id="2026239"/>
    <lineage>
        <taxon>Bacteria</taxon>
        <taxon>Pseudomonadati</taxon>
        <taxon>Pseudomonadota</taxon>
        <taxon>Betaproteobacteria</taxon>
        <taxon>Burkholderiales</taxon>
        <taxon>Alcaligenaceae</taxon>
        <taxon>Neopusillimonas</taxon>
    </lineage>
</organism>
<accession>A0A3A1YU69</accession>
<dbReference type="OrthoDB" id="6909982at2"/>
<evidence type="ECO:0000313" key="5">
    <source>
        <dbReference type="Proteomes" id="UP000266483"/>
    </source>
</evidence>
<protein>
    <recommendedName>
        <fullName evidence="1">Recombinase-like domain-containing protein</fullName>
    </recommendedName>
</protein>
<dbReference type="RefSeq" id="WP_114421685.1">
    <property type="nucleotide sequence ID" value="NZ_CP170494.1"/>
</dbReference>
<proteinExistence type="predicted"/>
<reference evidence="4 5" key="1">
    <citation type="submission" date="2017-08" db="EMBL/GenBank/DDBJ databases">
        <title>Pusillimonas indicus sp. nov., a member of the family Alcaligenaceae isolated from surface seawater.</title>
        <authorList>
            <person name="Li J."/>
        </authorList>
    </citation>
    <scope>NUCLEOTIDE SEQUENCE [LARGE SCALE GENOMIC DNA]</scope>
    <source>
        <strain evidence="2 5">17-4A</strain>
        <strain evidence="3 4">L52-1-41</strain>
    </source>
</reference>
<dbReference type="AlphaFoldDB" id="A0A3A1YU69"/>
<dbReference type="EMBL" id="NQOU01000005">
    <property type="protein sequence ID" value="RII82170.1"/>
    <property type="molecule type" value="Genomic_DNA"/>
</dbReference>
<evidence type="ECO:0000313" key="2">
    <source>
        <dbReference type="EMBL" id="RII82170.1"/>
    </source>
</evidence>
<evidence type="ECO:0000259" key="1">
    <source>
        <dbReference type="Pfam" id="PF20552"/>
    </source>
</evidence>
<evidence type="ECO:0000313" key="4">
    <source>
        <dbReference type="Proteomes" id="UP000266206"/>
    </source>
</evidence>
<dbReference type="Pfam" id="PF20552">
    <property type="entry name" value="HTH_62"/>
    <property type="match status" value="1"/>
</dbReference>
<feature type="domain" description="Recombinase-like" evidence="1">
    <location>
        <begin position="7"/>
        <end position="77"/>
    </location>
</feature>
<dbReference type="Proteomes" id="UP000266483">
    <property type="component" value="Unassembled WGS sequence"/>
</dbReference>
<name>A0A3A1YU69_9BURK</name>